<dbReference type="RefSeq" id="XP_009550273.1">
    <property type="nucleotide sequence ID" value="XM_009551978.1"/>
</dbReference>
<dbReference type="Gene3D" id="1.10.630.10">
    <property type="entry name" value="Cytochrome P450"/>
    <property type="match status" value="1"/>
</dbReference>
<comment type="cofactor">
    <cofactor evidence="7">
        <name>heme</name>
        <dbReference type="ChEBI" id="CHEBI:30413"/>
    </cofactor>
</comment>
<dbReference type="EMBL" id="KI925462">
    <property type="protein sequence ID" value="ETW78292.1"/>
    <property type="molecule type" value="Genomic_DNA"/>
</dbReference>
<dbReference type="PROSITE" id="PS00086">
    <property type="entry name" value="CYTOCHROME_P450"/>
    <property type="match status" value="1"/>
</dbReference>
<evidence type="ECO:0000313" key="10">
    <source>
        <dbReference type="EMBL" id="ETW78292.1"/>
    </source>
</evidence>
<evidence type="ECO:0000256" key="2">
    <source>
        <dbReference type="ARBA" id="ARBA00022617"/>
    </source>
</evidence>
<comment type="similarity">
    <text evidence="1 8">Belongs to the cytochrome P450 family.</text>
</comment>
<gene>
    <name evidence="10" type="primary">cpm97</name>
    <name evidence="10" type="ORF">HETIRDRAFT_411352</name>
</gene>
<keyword evidence="9" id="KW-0732">Signal</keyword>
<dbReference type="PRINTS" id="PR00463">
    <property type="entry name" value="EP450I"/>
</dbReference>
<dbReference type="HOGENOM" id="CLU_001570_25_0_1"/>
<name>W4JXK8_HETIT</name>
<dbReference type="AlphaFoldDB" id="W4JXK8"/>
<dbReference type="Proteomes" id="UP000030671">
    <property type="component" value="Unassembled WGS sequence"/>
</dbReference>
<accession>W4JXK8</accession>
<dbReference type="PRINTS" id="PR00385">
    <property type="entry name" value="P450"/>
</dbReference>
<dbReference type="GO" id="GO:0020037">
    <property type="term" value="F:heme binding"/>
    <property type="evidence" value="ECO:0007669"/>
    <property type="project" value="InterPro"/>
</dbReference>
<dbReference type="InterPro" id="IPR001128">
    <property type="entry name" value="Cyt_P450"/>
</dbReference>
<dbReference type="OrthoDB" id="1470350at2759"/>
<organism evidence="10 11">
    <name type="scientific">Heterobasidion irregulare (strain TC 32-1)</name>
    <dbReference type="NCBI Taxonomy" id="747525"/>
    <lineage>
        <taxon>Eukaryota</taxon>
        <taxon>Fungi</taxon>
        <taxon>Dikarya</taxon>
        <taxon>Basidiomycota</taxon>
        <taxon>Agaricomycotina</taxon>
        <taxon>Agaricomycetes</taxon>
        <taxon>Russulales</taxon>
        <taxon>Bondarzewiaceae</taxon>
        <taxon>Heterobasidion</taxon>
        <taxon>Heterobasidion annosum species complex</taxon>
    </lineage>
</organism>
<feature type="signal peptide" evidence="9">
    <location>
        <begin position="1"/>
        <end position="17"/>
    </location>
</feature>
<dbReference type="GO" id="GO:0005506">
    <property type="term" value="F:iron ion binding"/>
    <property type="evidence" value="ECO:0007669"/>
    <property type="project" value="InterPro"/>
</dbReference>
<dbReference type="InterPro" id="IPR050196">
    <property type="entry name" value="Cytochrome_P450_Monoox"/>
</dbReference>
<evidence type="ECO:0000256" key="4">
    <source>
        <dbReference type="ARBA" id="ARBA00023002"/>
    </source>
</evidence>
<evidence type="ECO:0000256" key="1">
    <source>
        <dbReference type="ARBA" id="ARBA00010617"/>
    </source>
</evidence>
<keyword evidence="11" id="KW-1185">Reference proteome</keyword>
<dbReference type="InterPro" id="IPR017972">
    <property type="entry name" value="Cyt_P450_CS"/>
</dbReference>
<keyword evidence="2 7" id="KW-0349">Heme</keyword>
<dbReference type="SUPFAM" id="SSF48264">
    <property type="entry name" value="Cytochrome P450"/>
    <property type="match status" value="1"/>
</dbReference>
<dbReference type="Pfam" id="PF00067">
    <property type="entry name" value="p450"/>
    <property type="match status" value="1"/>
</dbReference>
<dbReference type="PANTHER" id="PTHR24291">
    <property type="entry name" value="CYTOCHROME P450 FAMILY 4"/>
    <property type="match status" value="1"/>
</dbReference>
<evidence type="ECO:0000256" key="7">
    <source>
        <dbReference type="PIRSR" id="PIRSR602401-1"/>
    </source>
</evidence>
<evidence type="ECO:0000256" key="5">
    <source>
        <dbReference type="ARBA" id="ARBA00023004"/>
    </source>
</evidence>
<dbReference type="InterPro" id="IPR036396">
    <property type="entry name" value="Cyt_P450_sf"/>
</dbReference>
<dbReference type="PANTHER" id="PTHR24291:SF50">
    <property type="entry name" value="BIFUNCTIONAL ALBAFLAVENONE MONOOXYGENASE_TERPENE SYNTHASE"/>
    <property type="match status" value="1"/>
</dbReference>
<protein>
    <submittedName>
        <fullName evidence="10">Cytochrome P450 monooxygenase 97</fullName>
    </submittedName>
</protein>
<dbReference type="GO" id="GO:0016705">
    <property type="term" value="F:oxidoreductase activity, acting on paired donors, with incorporation or reduction of molecular oxygen"/>
    <property type="evidence" value="ECO:0007669"/>
    <property type="project" value="InterPro"/>
</dbReference>
<dbReference type="KEGG" id="hir:HETIRDRAFT_411352"/>
<feature type="chain" id="PRO_5004844147" evidence="9">
    <location>
        <begin position="18"/>
        <end position="494"/>
    </location>
</feature>
<keyword evidence="3 7" id="KW-0479">Metal-binding</keyword>
<dbReference type="GeneID" id="20672946"/>
<evidence type="ECO:0000256" key="6">
    <source>
        <dbReference type="ARBA" id="ARBA00023033"/>
    </source>
</evidence>
<evidence type="ECO:0000256" key="8">
    <source>
        <dbReference type="RuleBase" id="RU000461"/>
    </source>
</evidence>
<evidence type="ECO:0000313" key="11">
    <source>
        <dbReference type="Proteomes" id="UP000030671"/>
    </source>
</evidence>
<dbReference type="STRING" id="747525.W4JXK8"/>
<proteinExistence type="inferred from homology"/>
<keyword evidence="6 8" id="KW-0503">Monooxygenase</keyword>
<dbReference type="eggNOG" id="KOG0157">
    <property type="taxonomic scope" value="Eukaryota"/>
</dbReference>
<evidence type="ECO:0000256" key="9">
    <source>
        <dbReference type="SAM" id="SignalP"/>
    </source>
</evidence>
<dbReference type="InterPro" id="IPR002401">
    <property type="entry name" value="Cyt_P450_E_grp-I"/>
</dbReference>
<sequence length="494" mass="54900">MALIIAVSCSFLALPMFSPLSPFGAIFPNNRANPGSSWSWSSKTSYLNHTRDVISMVPIFPGTPCYYTNSVDVMKQILGNESKLNLVKPQDLTLARILGDSLSSASGDVWRRHRRVVAPAFTNKIFSSVWKEARAVYDQMLQAEGWSLQTDIMFVEAHSFLLKFTFMIISKCGFGFATSWSPPESGAMAFPEALRVVSEIIVPRMVLPSWAYKLPVKSLRRIGDAWSIVASFISASIDTRRNDQMDGADLDDASLPGDILNRLVASSLGTQKYSLSEQEVVANMFSLMFAGHETTASGLMSTFVYLALYQDEQDKAFQEVKAAFGTHNLSELIDSSQLSRTLACFLEAQRLCPAALFFPREMTEDVPIAVARPTASTVVLKKGALMIFDLIAMFRNPYLFQDPDRFCPERWIGASEQEVGMFGMGPRACVGRKFAQVEALAILASFLFDWKFEPVLGEGETAEKYEERAMGCARLSGTAFTFDRIPLRLVKRIP</sequence>
<reference evidence="10 11" key="1">
    <citation type="journal article" date="2012" name="New Phytol.">
        <title>Insight into trade-off between wood decay and parasitism from the genome of a fungal forest pathogen.</title>
        <authorList>
            <person name="Olson A."/>
            <person name="Aerts A."/>
            <person name="Asiegbu F."/>
            <person name="Belbahri L."/>
            <person name="Bouzid O."/>
            <person name="Broberg A."/>
            <person name="Canback B."/>
            <person name="Coutinho P.M."/>
            <person name="Cullen D."/>
            <person name="Dalman K."/>
            <person name="Deflorio G."/>
            <person name="van Diepen L.T."/>
            <person name="Dunand C."/>
            <person name="Duplessis S."/>
            <person name="Durling M."/>
            <person name="Gonthier P."/>
            <person name="Grimwood J."/>
            <person name="Fossdal C.G."/>
            <person name="Hansson D."/>
            <person name="Henrissat B."/>
            <person name="Hietala A."/>
            <person name="Himmelstrand K."/>
            <person name="Hoffmeister D."/>
            <person name="Hogberg N."/>
            <person name="James T.Y."/>
            <person name="Karlsson M."/>
            <person name="Kohler A."/>
            <person name="Kues U."/>
            <person name="Lee Y.H."/>
            <person name="Lin Y.C."/>
            <person name="Lind M."/>
            <person name="Lindquist E."/>
            <person name="Lombard V."/>
            <person name="Lucas S."/>
            <person name="Lunden K."/>
            <person name="Morin E."/>
            <person name="Murat C."/>
            <person name="Park J."/>
            <person name="Raffaello T."/>
            <person name="Rouze P."/>
            <person name="Salamov A."/>
            <person name="Schmutz J."/>
            <person name="Solheim H."/>
            <person name="Stahlberg J."/>
            <person name="Velez H."/>
            <person name="de Vries R.P."/>
            <person name="Wiebenga A."/>
            <person name="Woodward S."/>
            <person name="Yakovlev I."/>
            <person name="Garbelotto M."/>
            <person name="Martin F."/>
            <person name="Grigoriev I.V."/>
            <person name="Stenlid J."/>
        </authorList>
    </citation>
    <scope>NUCLEOTIDE SEQUENCE [LARGE SCALE GENOMIC DNA]</scope>
    <source>
        <strain evidence="10 11">TC 32-1</strain>
    </source>
</reference>
<feature type="binding site" description="axial binding residue" evidence="7">
    <location>
        <position position="429"/>
    </location>
    <ligand>
        <name>heme</name>
        <dbReference type="ChEBI" id="CHEBI:30413"/>
    </ligand>
    <ligandPart>
        <name>Fe</name>
        <dbReference type="ChEBI" id="CHEBI:18248"/>
    </ligandPart>
</feature>
<keyword evidence="4 8" id="KW-0560">Oxidoreductase</keyword>
<dbReference type="GO" id="GO:0004497">
    <property type="term" value="F:monooxygenase activity"/>
    <property type="evidence" value="ECO:0007669"/>
    <property type="project" value="UniProtKB-KW"/>
</dbReference>
<evidence type="ECO:0000256" key="3">
    <source>
        <dbReference type="ARBA" id="ARBA00022723"/>
    </source>
</evidence>
<dbReference type="InParanoid" id="W4JXK8"/>
<keyword evidence="5 7" id="KW-0408">Iron</keyword>